<dbReference type="Pfam" id="PF02591">
    <property type="entry name" value="Zn_ribbon_9"/>
    <property type="match status" value="1"/>
</dbReference>
<dbReference type="AlphaFoldDB" id="A0A5J5J691"/>
<keyword evidence="1" id="KW-0175">Coiled coil</keyword>
<dbReference type="OrthoDB" id="9784388at2"/>
<organism evidence="4 5">
    <name type="scientific">Microbacterium rhizomatis</name>
    <dbReference type="NCBI Taxonomy" id="1631477"/>
    <lineage>
        <taxon>Bacteria</taxon>
        <taxon>Bacillati</taxon>
        <taxon>Actinomycetota</taxon>
        <taxon>Actinomycetes</taxon>
        <taxon>Micrococcales</taxon>
        <taxon>Microbacteriaceae</taxon>
        <taxon>Microbacterium</taxon>
    </lineage>
</organism>
<evidence type="ECO:0000256" key="1">
    <source>
        <dbReference type="SAM" id="Coils"/>
    </source>
</evidence>
<keyword evidence="5" id="KW-1185">Reference proteome</keyword>
<dbReference type="Proteomes" id="UP000325827">
    <property type="component" value="Unassembled WGS sequence"/>
</dbReference>
<dbReference type="InterPro" id="IPR056003">
    <property type="entry name" value="CT398_CC_hairpin"/>
</dbReference>
<dbReference type="GO" id="GO:0003677">
    <property type="term" value="F:DNA binding"/>
    <property type="evidence" value="ECO:0007669"/>
    <property type="project" value="UniProtKB-KW"/>
</dbReference>
<evidence type="ECO:0000313" key="5">
    <source>
        <dbReference type="Proteomes" id="UP000325827"/>
    </source>
</evidence>
<feature type="coiled-coil region" evidence="1">
    <location>
        <begin position="95"/>
        <end position="143"/>
    </location>
</feature>
<proteinExistence type="predicted"/>
<name>A0A5J5J691_9MICO</name>
<evidence type="ECO:0000259" key="2">
    <source>
        <dbReference type="Pfam" id="PF02591"/>
    </source>
</evidence>
<evidence type="ECO:0000259" key="3">
    <source>
        <dbReference type="Pfam" id="PF24481"/>
    </source>
</evidence>
<accession>A0A5J5J691</accession>
<dbReference type="RefSeq" id="WP_150447269.1">
    <property type="nucleotide sequence ID" value="NZ_VYSA01000001.1"/>
</dbReference>
<reference evidence="5" key="1">
    <citation type="submission" date="2019-09" db="EMBL/GenBank/DDBJ databases">
        <title>Mumia zhuanghuii sp. nov. isolated from the intestinal contents of plateau pika (Ochotona curzoniae) in the Qinghai-Tibet plateau of China.</title>
        <authorList>
            <person name="Tian Z."/>
        </authorList>
    </citation>
    <scope>NUCLEOTIDE SEQUENCE [LARGE SCALE GENOMIC DNA]</scope>
    <source>
        <strain evidence="5">JCM 30598</strain>
    </source>
</reference>
<dbReference type="InterPro" id="IPR003743">
    <property type="entry name" value="Zf-RING_7"/>
</dbReference>
<protein>
    <submittedName>
        <fullName evidence="4">DNA-binding protein</fullName>
    </submittedName>
</protein>
<dbReference type="Gene3D" id="1.10.287.1490">
    <property type="match status" value="1"/>
</dbReference>
<sequence length="251" mass="26821">MNASPADQRRLLDLAELDARMSQSDHARKNPPQAARVHDLMARRQELSQELARRLGTRDDLRTELSRIESDVAVVDARAARDADRLATSSNMKEAQGLESEIASLARRKSELEDAELEVMDRLEQADAAVVAQEALIAETNAEGALLSAEAKRVIAEATAAYDAASRDRAAIAGAVPADLLALYDRAAVRSSGAALLRRGTCEGCRMVLAGTDMQALRVAAEDAVVMCPECGTILVRTEESGLVGSAKPDA</sequence>
<gene>
    <name evidence="4" type="ORF">F6B43_02090</name>
</gene>
<keyword evidence="4" id="KW-0238">DNA-binding</keyword>
<dbReference type="Pfam" id="PF24481">
    <property type="entry name" value="CT398_CC"/>
    <property type="match status" value="1"/>
</dbReference>
<feature type="domain" description="C4-type zinc ribbon" evidence="2">
    <location>
        <begin position="201"/>
        <end position="235"/>
    </location>
</feature>
<feature type="domain" description="CT398-like coiled coil hairpin" evidence="3">
    <location>
        <begin position="14"/>
        <end position="188"/>
    </location>
</feature>
<dbReference type="EMBL" id="VYSA01000001">
    <property type="protein sequence ID" value="KAA9110495.1"/>
    <property type="molecule type" value="Genomic_DNA"/>
</dbReference>
<evidence type="ECO:0000313" key="4">
    <source>
        <dbReference type="EMBL" id="KAA9110495.1"/>
    </source>
</evidence>
<comment type="caution">
    <text evidence="4">The sequence shown here is derived from an EMBL/GenBank/DDBJ whole genome shotgun (WGS) entry which is preliminary data.</text>
</comment>